<dbReference type="AlphaFoldDB" id="A0A5B7G572"/>
<dbReference type="EMBL" id="VSRR010011081">
    <property type="protein sequence ID" value="MPC52697.1"/>
    <property type="molecule type" value="Genomic_DNA"/>
</dbReference>
<proteinExistence type="predicted"/>
<protein>
    <submittedName>
        <fullName evidence="1">Uncharacterized protein</fullName>
    </submittedName>
</protein>
<reference evidence="1 2" key="1">
    <citation type="submission" date="2019-05" db="EMBL/GenBank/DDBJ databases">
        <title>Another draft genome of Portunus trituberculatus and its Hox gene families provides insights of decapod evolution.</title>
        <authorList>
            <person name="Jeong J.-H."/>
            <person name="Song I."/>
            <person name="Kim S."/>
            <person name="Choi T."/>
            <person name="Kim D."/>
            <person name="Ryu S."/>
            <person name="Kim W."/>
        </authorList>
    </citation>
    <scope>NUCLEOTIDE SEQUENCE [LARGE SCALE GENOMIC DNA]</scope>
    <source>
        <tissue evidence="1">Muscle</tissue>
    </source>
</reference>
<sequence length="92" mass="10760">MNLTSIDDMIDKTCRSSGTPWRRPACRSAVYRNAYRNAFRSHYDNFQRRETISPVFETVSPFDKLEILPIYHLNLRNTLEKRVSSTGSFGKQ</sequence>
<comment type="caution">
    <text evidence="1">The sequence shown here is derived from an EMBL/GenBank/DDBJ whole genome shotgun (WGS) entry which is preliminary data.</text>
</comment>
<evidence type="ECO:0000313" key="2">
    <source>
        <dbReference type="Proteomes" id="UP000324222"/>
    </source>
</evidence>
<accession>A0A5B7G572</accession>
<name>A0A5B7G572_PORTR</name>
<dbReference type="Proteomes" id="UP000324222">
    <property type="component" value="Unassembled WGS sequence"/>
</dbReference>
<keyword evidence="2" id="KW-1185">Reference proteome</keyword>
<organism evidence="1 2">
    <name type="scientific">Portunus trituberculatus</name>
    <name type="common">Swimming crab</name>
    <name type="synonym">Neptunus trituberculatus</name>
    <dbReference type="NCBI Taxonomy" id="210409"/>
    <lineage>
        <taxon>Eukaryota</taxon>
        <taxon>Metazoa</taxon>
        <taxon>Ecdysozoa</taxon>
        <taxon>Arthropoda</taxon>
        <taxon>Crustacea</taxon>
        <taxon>Multicrustacea</taxon>
        <taxon>Malacostraca</taxon>
        <taxon>Eumalacostraca</taxon>
        <taxon>Eucarida</taxon>
        <taxon>Decapoda</taxon>
        <taxon>Pleocyemata</taxon>
        <taxon>Brachyura</taxon>
        <taxon>Eubrachyura</taxon>
        <taxon>Portunoidea</taxon>
        <taxon>Portunidae</taxon>
        <taxon>Portuninae</taxon>
        <taxon>Portunus</taxon>
    </lineage>
</organism>
<evidence type="ECO:0000313" key="1">
    <source>
        <dbReference type="EMBL" id="MPC52697.1"/>
    </source>
</evidence>
<gene>
    <name evidence="1" type="ORF">E2C01_046573</name>
</gene>